<dbReference type="PROSITE" id="PS50092">
    <property type="entry name" value="TSP1"/>
    <property type="match status" value="1"/>
</dbReference>
<dbReference type="Gene3D" id="4.10.410.20">
    <property type="match status" value="1"/>
</dbReference>
<protein>
    <recommendedName>
        <fullName evidence="5">SMB domain-containing protein</fullName>
    </recommendedName>
</protein>
<reference evidence="6" key="2">
    <citation type="submission" date="2020-11" db="EMBL/GenBank/DDBJ databases">
        <authorList>
            <person name="McCartney M.A."/>
            <person name="Auch B."/>
            <person name="Kono T."/>
            <person name="Mallez S."/>
            <person name="Becker A."/>
            <person name="Gohl D.M."/>
            <person name="Silverstein K.A.T."/>
            <person name="Koren S."/>
            <person name="Bechman K.B."/>
            <person name="Herman A."/>
            <person name="Abrahante J.E."/>
            <person name="Garbe J."/>
        </authorList>
    </citation>
    <scope>NUCLEOTIDE SEQUENCE</scope>
    <source>
        <strain evidence="6">Duluth1</strain>
        <tissue evidence="6">Whole animal</tissue>
    </source>
</reference>
<dbReference type="Proteomes" id="UP000828390">
    <property type="component" value="Unassembled WGS sequence"/>
</dbReference>
<evidence type="ECO:0000256" key="4">
    <source>
        <dbReference type="SAM" id="SignalP"/>
    </source>
</evidence>
<dbReference type="InterPro" id="IPR056801">
    <property type="entry name" value="SBSPON_C"/>
</dbReference>
<dbReference type="OrthoDB" id="98591at2759"/>
<dbReference type="EMBL" id="JAIWYP010000001">
    <property type="protein sequence ID" value="KAH3886725.1"/>
    <property type="molecule type" value="Genomic_DNA"/>
</dbReference>
<dbReference type="PANTHER" id="PTHR20920:SF5">
    <property type="entry name" value="SMB DOMAIN-CONTAINING PROTEIN"/>
    <property type="match status" value="1"/>
</dbReference>
<evidence type="ECO:0000256" key="3">
    <source>
        <dbReference type="ARBA" id="ARBA00023180"/>
    </source>
</evidence>
<dbReference type="Gene3D" id="2.20.100.10">
    <property type="entry name" value="Thrombospondin type-1 (TSP1) repeat"/>
    <property type="match status" value="1"/>
</dbReference>
<name>A0A9D4S179_DREPO</name>
<dbReference type="InterPro" id="IPR036383">
    <property type="entry name" value="TSP1_rpt_sf"/>
</dbReference>
<dbReference type="InterPro" id="IPR036024">
    <property type="entry name" value="Somatomedin_B-like_dom_sf"/>
</dbReference>
<keyword evidence="1 4" id="KW-0732">Signal</keyword>
<dbReference type="Pfam" id="PF01033">
    <property type="entry name" value="Somatomedin_B"/>
    <property type="match status" value="1"/>
</dbReference>
<dbReference type="Pfam" id="PF25031">
    <property type="entry name" value="SBSPON_C"/>
    <property type="match status" value="1"/>
</dbReference>
<dbReference type="InterPro" id="IPR039942">
    <property type="entry name" value="SBSPO"/>
</dbReference>
<dbReference type="PROSITE" id="PS00524">
    <property type="entry name" value="SMB_1"/>
    <property type="match status" value="1"/>
</dbReference>
<evidence type="ECO:0000256" key="1">
    <source>
        <dbReference type="ARBA" id="ARBA00022729"/>
    </source>
</evidence>
<dbReference type="Pfam" id="PF19028">
    <property type="entry name" value="TSP1_spondin"/>
    <property type="match status" value="1"/>
</dbReference>
<evidence type="ECO:0000256" key="2">
    <source>
        <dbReference type="ARBA" id="ARBA00023157"/>
    </source>
</evidence>
<dbReference type="InterPro" id="IPR000884">
    <property type="entry name" value="TSP1_rpt"/>
</dbReference>
<feature type="domain" description="SMB" evidence="5">
    <location>
        <begin position="34"/>
        <end position="86"/>
    </location>
</feature>
<feature type="signal peptide" evidence="4">
    <location>
        <begin position="1"/>
        <end position="20"/>
    </location>
</feature>
<keyword evidence="2" id="KW-1015">Disulfide bond</keyword>
<gene>
    <name evidence="6" type="ORF">DPMN_010738</name>
</gene>
<comment type="caution">
    <text evidence="6">The sequence shown here is derived from an EMBL/GenBank/DDBJ whole genome shotgun (WGS) entry which is preliminary data.</text>
</comment>
<feature type="chain" id="PRO_5039549946" description="SMB domain-containing protein" evidence="4">
    <location>
        <begin position="21"/>
        <end position="286"/>
    </location>
</feature>
<evidence type="ECO:0000313" key="7">
    <source>
        <dbReference type="Proteomes" id="UP000828390"/>
    </source>
</evidence>
<proteinExistence type="predicted"/>
<accession>A0A9D4S179</accession>
<dbReference type="SUPFAM" id="SSF90188">
    <property type="entry name" value="Somatomedin B domain"/>
    <property type="match status" value="1"/>
</dbReference>
<evidence type="ECO:0000259" key="5">
    <source>
        <dbReference type="PROSITE" id="PS50958"/>
    </source>
</evidence>
<reference evidence="6" key="1">
    <citation type="journal article" date="2019" name="bioRxiv">
        <title>The Genome of the Zebra Mussel, Dreissena polymorpha: A Resource for Invasive Species Research.</title>
        <authorList>
            <person name="McCartney M.A."/>
            <person name="Auch B."/>
            <person name="Kono T."/>
            <person name="Mallez S."/>
            <person name="Zhang Y."/>
            <person name="Obille A."/>
            <person name="Becker A."/>
            <person name="Abrahante J.E."/>
            <person name="Garbe J."/>
            <person name="Badalamenti J.P."/>
            <person name="Herman A."/>
            <person name="Mangelson H."/>
            <person name="Liachko I."/>
            <person name="Sullivan S."/>
            <person name="Sone E.D."/>
            <person name="Koren S."/>
            <person name="Silverstein K.A.T."/>
            <person name="Beckman K.B."/>
            <person name="Gohl D.M."/>
        </authorList>
    </citation>
    <scope>NUCLEOTIDE SEQUENCE</scope>
    <source>
        <strain evidence="6">Duluth1</strain>
        <tissue evidence="6">Whole animal</tissue>
    </source>
</reference>
<dbReference type="AlphaFoldDB" id="A0A9D4S179"/>
<dbReference type="InterPro" id="IPR044004">
    <property type="entry name" value="TSP1_spondin_dom"/>
</dbReference>
<sequence length="286" mass="32292">MEFLNISVVLGLFMVAVVSGQDDVQIKHFTGCESAGLCCDAVNNTCYVPNARRIDSTIGQCFCDSRCLQMNDCCVDFEATCKAKDCIMGDWGDWSECSNSCGLGRTTRKRPIIQLPSFGGKPCPTATKEKQSCHGEYGCLQQSVEYSREEIREVGYIIPANFSIYRVSEAYSPQHDIRKNLFFKNFDNIIPRRTAYKALFRVTHAGRGCQKSEWAKVLKKGDQVCVECQPTSMNKRLERCRGHGVFRANTTWKAIEVSHCHGKWEMITHHDQGQLCKLSDHSFVLV</sequence>
<keyword evidence="7" id="KW-1185">Reference proteome</keyword>
<dbReference type="InterPro" id="IPR001212">
    <property type="entry name" value="Somatomedin_B_dom"/>
</dbReference>
<organism evidence="6 7">
    <name type="scientific">Dreissena polymorpha</name>
    <name type="common">Zebra mussel</name>
    <name type="synonym">Mytilus polymorpha</name>
    <dbReference type="NCBI Taxonomy" id="45954"/>
    <lineage>
        <taxon>Eukaryota</taxon>
        <taxon>Metazoa</taxon>
        <taxon>Spiralia</taxon>
        <taxon>Lophotrochozoa</taxon>
        <taxon>Mollusca</taxon>
        <taxon>Bivalvia</taxon>
        <taxon>Autobranchia</taxon>
        <taxon>Heteroconchia</taxon>
        <taxon>Euheterodonta</taxon>
        <taxon>Imparidentia</taxon>
        <taxon>Neoheterodontei</taxon>
        <taxon>Myida</taxon>
        <taxon>Dreissenoidea</taxon>
        <taxon>Dreissenidae</taxon>
        <taxon>Dreissena</taxon>
    </lineage>
</organism>
<dbReference type="SMART" id="SM00209">
    <property type="entry name" value="TSP1"/>
    <property type="match status" value="1"/>
</dbReference>
<dbReference type="SUPFAM" id="SSF82895">
    <property type="entry name" value="TSP-1 type 1 repeat"/>
    <property type="match status" value="1"/>
</dbReference>
<keyword evidence="3" id="KW-0325">Glycoprotein</keyword>
<dbReference type="FunFam" id="2.20.100.10:FF:000019">
    <property type="entry name" value="Thrombospondin type 1 domain containing 7A"/>
    <property type="match status" value="1"/>
</dbReference>
<dbReference type="PANTHER" id="PTHR20920">
    <property type="entry name" value="RPE-SPONDIN"/>
    <property type="match status" value="1"/>
</dbReference>
<evidence type="ECO:0000313" key="6">
    <source>
        <dbReference type="EMBL" id="KAH3886725.1"/>
    </source>
</evidence>
<dbReference type="PROSITE" id="PS50958">
    <property type="entry name" value="SMB_2"/>
    <property type="match status" value="1"/>
</dbReference>